<keyword evidence="2" id="KW-0808">Transferase</keyword>
<dbReference type="PROSITE" id="PS50011">
    <property type="entry name" value="PROTEIN_KINASE_DOM"/>
    <property type="match status" value="1"/>
</dbReference>
<reference evidence="2 3" key="1">
    <citation type="submission" date="2019-06" db="EMBL/GenBank/DDBJ databases">
        <title>Sequencing the genomes of 1000 actinobacteria strains.</title>
        <authorList>
            <person name="Klenk H.-P."/>
        </authorList>
    </citation>
    <scope>NUCLEOTIDE SEQUENCE [LARGE SCALE GENOMIC DNA]</scope>
    <source>
        <strain evidence="2 3">DSM 19560</strain>
    </source>
</reference>
<dbReference type="InterPro" id="IPR000719">
    <property type="entry name" value="Prot_kinase_dom"/>
</dbReference>
<accession>A0A561E775</accession>
<dbReference type="EMBL" id="VIVQ01000001">
    <property type="protein sequence ID" value="TWE11452.1"/>
    <property type="molecule type" value="Genomic_DNA"/>
</dbReference>
<gene>
    <name evidence="2" type="ORF">BKA23_0220</name>
</gene>
<dbReference type="InterPro" id="IPR011009">
    <property type="entry name" value="Kinase-like_dom_sf"/>
</dbReference>
<evidence type="ECO:0000313" key="2">
    <source>
        <dbReference type="EMBL" id="TWE11452.1"/>
    </source>
</evidence>
<dbReference type="GO" id="GO:0005524">
    <property type="term" value="F:ATP binding"/>
    <property type="evidence" value="ECO:0007669"/>
    <property type="project" value="InterPro"/>
</dbReference>
<dbReference type="Proteomes" id="UP000318297">
    <property type="component" value="Unassembled WGS sequence"/>
</dbReference>
<organism evidence="2 3">
    <name type="scientific">Rudaeicoccus suwonensis</name>
    <dbReference type="NCBI Taxonomy" id="657409"/>
    <lineage>
        <taxon>Bacteria</taxon>
        <taxon>Bacillati</taxon>
        <taxon>Actinomycetota</taxon>
        <taxon>Actinomycetes</taxon>
        <taxon>Micrococcales</taxon>
        <taxon>Dermacoccaceae</taxon>
        <taxon>Rudaeicoccus</taxon>
    </lineage>
</organism>
<dbReference type="OrthoDB" id="2570531at2"/>
<dbReference type="Gene3D" id="3.90.1200.10">
    <property type="match status" value="1"/>
</dbReference>
<comment type="caution">
    <text evidence="2">The sequence shown here is derived from an EMBL/GenBank/DDBJ whole genome shotgun (WGS) entry which is preliminary data.</text>
</comment>
<feature type="domain" description="Protein kinase" evidence="1">
    <location>
        <begin position="34"/>
        <end position="314"/>
    </location>
</feature>
<proteinExistence type="predicted"/>
<sequence>MTRHSHARGVRMDFASAPDSVRDWANDHLGGDLSAVTDCVGGMSPGPAARLRSSSGRTAFVKACGPELNPVTPELLRDEARILACLPDHPNLPRLLDVYDDGNWVALLIEDLPGAVPDVPWSSDDLRRANDVLSALRPVLDGISADWVPLATENAPIFTDGWKLLADRLDQVDPWWARHHDALAAHAERAAALINGETLLHWDIRADNMIFGDGRDVLIDWGQVRRGADWIDHALLAMDCAMSGASISAATCFARQPDLADRDPSDLIVLMASAAMTLAARSTEEAPPGLPTIVATRARWAENLRRELESCGIR</sequence>
<dbReference type="GO" id="GO:0004672">
    <property type="term" value="F:protein kinase activity"/>
    <property type="evidence" value="ECO:0007669"/>
    <property type="project" value="InterPro"/>
</dbReference>
<protein>
    <submittedName>
        <fullName evidence="2">Phosphotransferase family enzyme</fullName>
    </submittedName>
</protein>
<dbReference type="SUPFAM" id="SSF56112">
    <property type="entry name" value="Protein kinase-like (PK-like)"/>
    <property type="match status" value="1"/>
</dbReference>
<evidence type="ECO:0000259" key="1">
    <source>
        <dbReference type="PROSITE" id="PS50011"/>
    </source>
</evidence>
<keyword evidence="3" id="KW-1185">Reference proteome</keyword>
<evidence type="ECO:0000313" key="3">
    <source>
        <dbReference type="Proteomes" id="UP000318297"/>
    </source>
</evidence>
<dbReference type="AlphaFoldDB" id="A0A561E775"/>
<name>A0A561E775_9MICO</name>